<evidence type="ECO:0000313" key="8">
    <source>
        <dbReference type="Proteomes" id="UP001163266"/>
    </source>
</evidence>
<dbReference type="PRINTS" id="PR00337">
    <property type="entry name" value="LEUILEVALBP"/>
</dbReference>
<evidence type="ECO:0000256" key="5">
    <source>
        <dbReference type="SAM" id="SignalP"/>
    </source>
</evidence>
<feature type="chain" id="PRO_5047548541" evidence="5">
    <location>
        <begin position="28"/>
        <end position="383"/>
    </location>
</feature>
<dbReference type="RefSeq" id="WP_264893095.1">
    <property type="nucleotide sequence ID" value="NZ_CP110257.1"/>
</dbReference>
<dbReference type="SUPFAM" id="SSF53822">
    <property type="entry name" value="Periplasmic binding protein-like I"/>
    <property type="match status" value="1"/>
</dbReference>
<dbReference type="InterPro" id="IPR000709">
    <property type="entry name" value="Leu_Ile_Val-bd"/>
</dbReference>
<dbReference type="CDD" id="cd06326">
    <property type="entry name" value="PBP1_ABC_ligand_binding-like"/>
    <property type="match status" value="1"/>
</dbReference>
<dbReference type="InterPro" id="IPR028082">
    <property type="entry name" value="Peripla_BP_I"/>
</dbReference>
<evidence type="ECO:0000256" key="3">
    <source>
        <dbReference type="ARBA" id="ARBA00022729"/>
    </source>
</evidence>
<dbReference type="PANTHER" id="PTHR47235">
    <property type="entry name" value="BLR6548 PROTEIN"/>
    <property type="match status" value="1"/>
</dbReference>
<dbReference type="Pfam" id="PF13458">
    <property type="entry name" value="Peripla_BP_6"/>
    <property type="match status" value="1"/>
</dbReference>
<dbReference type="PANTHER" id="PTHR47235:SF1">
    <property type="entry name" value="BLR6548 PROTEIN"/>
    <property type="match status" value="1"/>
</dbReference>
<dbReference type="Proteomes" id="UP001163266">
    <property type="component" value="Chromosome"/>
</dbReference>
<evidence type="ECO:0000313" key="7">
    <source>
        <dbReference type="EMBL" id="UZD55340.1"/>
    </source>
</evidence>
<organism evidence="7 8">
    <name type="scientific">Caldimonas aquatica</name>
    <dbReference type="NCBI Taxonomy" id="376175"/>
    <lineage>
        <taxon>Bacteria</taxon>
        <taxon>Pseudomonadati</taxon>
        <taxon>Pseudomonadota</taxon>
        <taxon>Betaproteobacteria</taxon>
        <taxon>Burkholderiales</taxon>
        <taxon>Sphaerotilaceae</taxon>
        <taxon>Caldimonas</taxon>
    </lineage>
</organism>
<feature type="signal peptide" evidence="5">
    <location>
        <begin position="1"/>
        <end position="27"/>
    </location>
</feature>
<evidence type="ECO:0000256" key="2">
    <source>
        <dbReference type="ARBA" id="ARBA00022448"/>
    </source>
</evidence>
<evidence type="ECO:0000259" key="6">
    <source>
        <dbReference type="Pfam" id="PF13458"/>
    </source>
</evidence>
<dbReference type="InterPro" id="IPR028081">
    <property type="entry name" value="Leu-bd"/>
</dbReference>
<accession>A0ABY6MTK5</accession>
<dbReference type="Gene3D" id="3.40.50.2300">
    <property type="match status" value="2"/>
</dbReference>
<reference evidence="7" key="1">
    <citation type="submission" date="2022-10" db="EMBL/GenBank/DDBJ databases">
        <title>Complete genome sequence of Schlegelella aquatica LMG 23380.</title>
        <authorList>
            <person name="Musilova J."/>
            <person name="Kourilova X."/>
            <person name="Bezdicek M."/>
            <person name="Hermankova K."/>
            <person name="Obruca S."/>
            <person name="Sedlar K."/>
        </authorList>
    </citation>
    <scope>NUCLEOTIDE SEQUENCE</scope>
    <source>
        <strain evidence="7">LMG 23380</strain>
    </source>
</reference>
<comment type="similarity">
    <text evidence="1">Belongs to the leucine-binding protein family.</text>
</comment>
<evidence type="ECO:0000256" key="1">
    <source>
        <dbReference type="ARBA" id="ARBA00010062"/>
    </source>
</evidence>
<dbReference type="EMBL" id="CP110257">
    <property type="protein sequence ID" value="UZD55340.1"/>
    <property type="molecule type" value="Genomic_DNA"/>
</dbReference>
<name>A0ABY6MTK5_9BURK</name>
<evidence type="ECO:0000256" key="4">
    <source>
        <dbReference type="ARBA" id="ARBA00022970"/>
    </source>
</evidence>
<keyword evidence="2" id="KW-0813">Transport</keyword>
<keyword evidence="3 5" id="KW-0732">Signal</keyword>
<gene>
    <name evidence="7" type="ORF">OMP39_01745</name>
</gene>
<sequence>MRCLDPSAIVRWMAATLLLALAPLAAADEGVSDTTVKWGMSAPLSGPNGAYGRAMKEGIEAYFAQVNARGGVAGRRLELVALDDGYETAAAVANAKQLIDGHKVFALLGFYGTSPTEAVLPVLEARRVPLIGTVSGAEVLRKPASPYMFHLRASYNDETAEIVKALTTVGVRRIAVFYQDDGFGQAGLKGVVQALQQHQLQPVATASVPRNSVDVAQAVQVIAKAEPQAVVMVTLYRPTAEFVKRMREAGASPHFVALSPVGTDQLIAELGPQHSRGIQVSQVIPYPWSDKLPVVREYKKVLAEHARHHHFSYYSLEGYLNAKLVVAAMERAGRPLTRTRLIEALRAAPFDLGGYTVKYIPGSNSGSTYVEISVVGQDGRILN</sequence>
<proteinExistence type="inferred from homology"/>
<protein>
    <submittedName>
        <fullName evidence="7">ABC transporter substrate-binding protein</fullName>
    </submittedName>
</protein>
<feature type="domain" description="Leucine-binding protein" evidence="6">
    <location>
        <begin position="35"/>
        <end position="364"/>
    </location>
</feature>
<keyword evidence="4" id="KW-0029">Amino-acid transport</keyword>
<keyword evidence="8" id="KW-1185">Reference proteome</keyword>